<proteinExistence type="predicted"/>
<gene>
    <name evidence="2" type="ORF">B0F88_101357</name>
</gene>
<dbReference type="EMBL" id="PTIY01000001">
    <property type="protein sequence ID" value="PPK73825.1"/>
    <property type="molecule type" value="Genomic_DNA"/>
</dbReference>
<protein>
    <submittedName>
        <fullName evidence="2">Uncharacterized protein</fullName>
    </submittedName>
</protein>
<comment type="caution">
    <text evidence="2">The sequence shown here is derived from an EMBL/GenBank/DDBJ whole genome shotgun (WGS) entry which is preliminary data.</text>
</comment>
<evidence type="ECO:0000256" key="1">
    <source>
        <dbReference type="SAM" id="MobiDB-lite"/>
    </source>
</evidence>
<organism evidence="2 3">
    <name type="scientific">Methylobacter tundripaludum</name>
    <dbReference type="NCBI Taxonomy" id="173365"/>
    <lineage>
        <taxon>Bacteria</taxon>
        <taxon>Pseudomonadati</taxon>
        <taxon>Pseudomonadota</taxon>
        <taxon>Gammaproteobacteria</taxon>
        <taxon>Methylococcales</taxon>
        <taxon>Methylococcaceae</taxon>
        <taxon>Methylobacter</taxon>
    </lineage>
</organism>
<sequence>MTLKKRGLGRGLEALLAEEEKHQPKTGQAGAYPGAKDADQDEMQSAGEAGGQAAMLMAFFKDIQREHLTLLAEAEALRKLIEEFEAIVRADLS</sequence>
<name>A0A2S6H8M3_9GAMM</name>
<feature type="region of interest" description="Disordered" evidence="1">
    <location>
        <begin position="1"/>
        <end position="49"/>
    </location>
</feature>
<dbReference type="RefSeq" id="WP_104422207.1">
    <property type="nucleotide sequence ID" value="NZ_PTIY01000001.1"/>
</dbReference>
<evidence type="ECO:0000313" key="3">
    <source>
        <dbReference type="Proteomes" id="UP000238071"/>
    </source>
</evidence>
<dbReference type="Proteomes" id="UP000238071">
    <property type="component" value="Unassembled WGS sequence"/>
</dbReference>
<keyword evidence="3" id="KW-1185">Reference proteome</keyword>
<dbReference type="AlphaFoldDB" id="A0A2S6H8M3"/>
<evidence type="ECO:0000313" key="2">
    <source>
        <dbReference type="EMBL" id="PPK73825.1"/>
    </source>
</evidence>
<reference evidence="2 3" key="1">
    <citation type="submission" date="2018-02" db="EMBL/GenBank/DDBJ databases">
        <title>Subsurface microbial communities from deep shales in Ohio and West Virginia, USA.</title>
        <authorList>
            <person name="Wrighton K."/>
        </authorList>
    </citation>
    <scope>NUCLEOTIDE SEQUENCE [LARGE SCALE GENOMIC DNA]</scope>
    <source>
        <strain evidence="2 3">OWC-G53F</strain>
    </source>
</reference>
<accession>A0A2S6H8M3</accession>